<feature type="domain" description="Aminotransferase class V" evidence="12">
    <location>
        <begin position="115"/>
        <end position="261"/>
    </location>
</feature>
<sequence length="385" mass="42563">MYYRIYMDYNATTPLEPQVIQVVTEALHEAWGNPSSTYTPGVKAKKIITQARENVARMVGGKADDIIFTSGGTEANNLVFHSALEAYRESCRTAEQRGERHRHENSSTSAWPLPHILVSNVEHDSVRLTAEHLLKDTTADVTSVAVSKVTGRVEVEDVLAAVRSSTCLISIMMANNETGVLMPIRELCQRIRFVNRQRQHRILLHTDAAQAIGKVRVDARDLGVDYLTVVGHKFYAPRMGALYVNGPGTTTPLYPMLFGGGQERNFRPGYRSSNYAVFGRERIHFNSHFPDSETLPNTCNMSILGPGLQGRKVLASCRRLLASVGAACHSNRGDRPSHILLSCGIPEEVAANALRLSVGRGTSRDEVDLVVEDLKNAVERLEELN</sequence>
<comment type="cofactor">
    <cofactor evidence="1">
        <name>pyridoxal 5'-phosphate</name>
        <dbReference type="ChEBI" id="CHEBI:597326"/>
    </cofactor>
</comment>
<dbReference type="PANTHER" id="PTHR11601">
    <property type="entry name" value="CYSTEINE DESULFURYLASE FAMILY MEMBER"/>
    <property type="match status" value="1"/>
</dbReference>
<comment type="subunit">
    <text evidence="4">Homodimer.</text>
</comment>
<dbReference type="GO" id="GO:0016740">
    <property type="term" value="F:transferase activity"/>
    <property type="evidence" value="ECO:0007669"/>
    <property type="project" value="UniProtKB-KW"/>
</dbReference>
<keyword evidence="6" id="KW-0808">Transferase</keyword>
<evidence type="ECO:0000313" key="14">
    <source>
        <dbReference type="Proteomes" id="UP000472277"/>
    </source>
</evidence>
<evidence type="ECO:0000256" key="2">
    <source>
        <dbReference type="ARBA" id="ARBA00004514"/>
    </source>
</evidence>
<dbReference type="PANTHER" id="PTHR11601:SF62">
    <property type="entry name" value="SELENOCYSTEINE LYASE"/>
    <property type="match status" value="1"/>
</dbReference>
<keyword evidence="5" id="KW-0963">Cytoplasm</keyword>
<dbReference type="GeneTree" id="ENSGT00940000157773"/>
<evidence type="ECO:0000256" key="8">
    <source>
        <dbReference type="ARBA" id="ARBA00023239"/>
    </source>
</evidence>
<name>A0A673ZL17_SALTR</name>
<dbReference type="Proteomes" id="UP000472277">
    <property type="component" value="Chromosome 22"/>
</dbReference>
<dbReference type="InterPro" id="IPR015421">
    <property type="entry name" value="PyrdxlP-dep_Trfase_major"/>
</dbReference>
<comment type="similarity">
    <text evidence="3">Belongs to the class-V pyridoxal-phosphate-dependent aminotransferase family.</text>
</comment>
<dbReference type="GO" id="GO:0005829">
    <property type="term" value="C:cytosol"/>
    <property type="evidence" value="ECO:0007669"/>
    <property type="project" value="UniProtKB-SubCell"/>
</dbReference>
<evidence type="ECO:0000256" key="11">
    <source>
        <dbReference type="ARBA" id="ARBA00040554"/>
    </source>
</evidence>
<protein>
    <recommendedName>
        <fullName evidence="11">Selenocysteine lyase</fullName>
        <ecNumber evidence="10">4.4.1.16</ecNumber>
    </recommendedName>
</protein>
<proteinExistence type="inferred from homology"/>
<evidence type="ECO:0000256" key="5">
    <source>
        <dbReference type="ARBA" id="ARBA00022490"/>
    </source>
</evidence>
<evidence type="ECO:0000256" key="6">
    <source>
        <dbReference type="ARBA" id="ARBA00022679"/>
    </source>
</evidence>
<keyword evidence="8" id="KW-0456">Lyase</keyword>
<feature type="domain" description="Aminotransferase class V" evidence="12">
    <location>
        <begin position="5"/>
        <end position="86"/>
    </location>
</feature>
<comment type="subcellular location">
    <subcellularLocation>
        <location evidence="2">Cytoplasm</location>
        <location evidence="2">Cytosol</location>
    </subcellularLocation>
</comment>
<evidence type="ECO:0000256" key="9">
    <source>
        <dbReference type="ARBA" id="ARBA00037407"/>
    </source>
</evidence>
<dbReference type="FunFam" id="3.90.1150.10:FF:000065">
    <property type="entry name" value="Selenocysteine lyase"/>
    <property type="match status" value="1"/>
</dbReference>
<dbReference type="Gene3D" id="3.90.1150.10">
    <property type="entry name" value="Aspartate Aminotransferase, domain 1"/>
    <property type="match status" value="2"/>
</dbReference>
<evidence type="ECO:0000256" key="7">
    <source>
        <dbReference type="ARBA" id="ARBA00022898"/>
    </source>
</evidence>
<dbReference type="InterPro" id="IPR000192">
    <property type="entry name" value="Aminotrans_V_dom"/>
</dbReference>
<evidence type="ECO:0000259" key="12">
    <source>
        <dbReference type="Pfam" id="PF00266"/>
    </source>
</evidence>
<keyword evidence="7" id="KW-0663">Pyridoxal phosphate</keyword>
<dbReference type="InterPro" id="IPR015422">
    <property type="entry name" value="PyrdxlP-dep_Trfase_small"/>
</dbReference>
<dbReference type="Gene3D" id="3.40.640.10">
    <property type="entry name" value="Type I PLP-dependent aspartate aminotransferase-like (Major domain)"/>
    <property type="match status" value="1"/>
</dbReference>
<evidence type="ECO:0000256" key="4">
    <source>
        <dbReference type="ARBA" id="ARBA00011738"/>
    </source>
</evidence>
<gene>
    <name evidence="13" type="primary">SCLY</name>
    <name evidence="13" type="synonym">scly</name>
</gene>
<dbReference type="Ensembl" id="ENSSTUT00000049587.1">
    <property type="protein sequence ID" value="ENSSTUP00000047548.1"/>
    <property type="gene ID" value="ENSSTUG00000019959.1"/>
</dbReference>
<organism evidence="13 14">
    <name type="scientific">Salmo trutta</name>
    <name type="common">Brown trout</name>
    <dbReference type="NCBI Taxonomy" id="8032"/>
    <lineage>
        <taxon>Eukaryota</taxon>
        <taxon>Metazoa</taxon>
        <taxon>Chordata</taxon>
        <taxon>Craniata</taxon>
        <taxon>Vertebrata</taxon>
        <taxon>Euteleostomi</taxon>
        <taxon>Actinopterygii</taxon>
        <taxon>Neopterygii</taxon>
        <taxon>Teleostei</taxon>
        <taxon>Protacanthopterygii</taxon>
        <taxon>Salmoniformes</taxon>
        <taxon>Salmonidae</taxon>
        <taxon>Salmoninae</taxon>
        <taxon>Salmo</taxon>
    </lineage>
</organism>
<reference evidence="13" key="1">
    <citation type="submission" date="2025-08" db="UniProtKB">
        <authorList>
            <consortium name="Ensembl"/>
        </authorList>
    </citation>
    <scope>IDENTIFICATION</scope>
</reference>
<dbReference type="Gene3D" id="1.10.260.50">
    <property type="match status" value="1"/>
</dbReference>
<evidence type="ECO:0000256" key="1">
    <source>
        <dbReference type="ARBA" id="ARBA00001933"/>
    </source>
</evidence>
<dbReference type="SUPFAM" id="SSF53383">
    <property type="entry name" value="PLP-dependent transferases"/>
    <property type="match status" value="1"/>
</dbReference>
<accession>A0A673ZL17</accession>
<reference evidence="13" key="2">
    <citation type="submission" date="2025-09" db="UniProtKB">
        <authorList>
            <consortium name="Ensembl"/>
        </authorList>
    </citation>
    <scope>IDENTIFICATION</scope>
</reference>
<keyword evidence="14" id="KW-1185">Reference proteome</keyword>
<dbReference type="PIRSF" id="PIRSF005572">
    <property type="entry name" value="NifS"/>
    <property type="match status" value="1"/>
</dbReference>
<dbReference type="AlphaFoldDB" id="A0A673ZL17"/>
<dbReference type="InterPro" id="IPR016454">
    <property type="entry name" value="Cysteine_dSase"/>
</dbReference>
<dbReference type="EC" id="4.4.1.16" evidence="10"/>
<dbReference type="InterPro" id="IPR015424">
    <property type="entry name" value="PyrdxlP-dep_Trfase"/>
</dbReference>
<evidence type="ECO:0000256" key="10">
    <source>
        <dbReference type="ARBA" id="ARBA00039054"/>
    </source>
</evidence>
<dbReference type="GO" id="GO:0009000">
    <property type="term" value="F:selenocysteine lyase activity"/>
    <property type="evidence" value="ECO:0007669"/>
    <property type="project" value="UniProtKB-EC"/>
</dbReference>
<evidence type="ECO:0000256" key="3">
    <source>
        <dbReference type="ARBA" id="ARBA00009236"/>
    </source>
</evidence>
<dbReference type="FunFam" id="3.40.640.10:FF:000083">
    <property type="entry name" value="Selenocysteine lyase"/>
    <property type="match status" value="1"/>
</dbReference>
<evidence type="ECO:0000313" key="13">
    <source>
        <dbReference type="Ensembl" id="ENSSTUP00000047548.1"/>
    </source>
</evidence>
<comment type="function">
    <text evidence="9">Catalyzes the decomposition of L-selenocysteine to L-alanine and elemental selenium.</text>
</comment>
<dbReference type="Pfam" id="PF00266">
    <property type="entry name" value="Aminotran_5"/>
    <property type="match status" value="2"/>
</dbReference>